<dbReference type="Proteomes" id="UP000007266">
    <property type="component" value="Unassembled WGS sequence"/>
</dbReference>
<reference evidence="11 12" key="1">
    <citation type="journal article" date="2008" name="Nature">
        <title>The genome of the model beetle and pest Tribolium castaneum.</title>
        <authorList>
            <consortium name="Tribolium Genome Sequencing Consortium"/>
            <person name="Richards S."/>
            <person name="Gibbs R.A."/>
            <person name="Weinstock G.M."/>
            <person name="Brown S.J."/>
            <person name="Denell R."/>
            <person name="Beeman R.W."/>
            <person name="Gibbs R."/>
            <person name="Beeman R.W."/>
            <person name="Brown S.J."/>
            <person name="Bucher G."/>
            <person name="Friedrich M."/>
            <person name="Grimmelikhuijzen C.J."/>
            <person name="Klingler M."/>
            <person name="Lorenzen M."/>
            <person name="Richards S."/>
            <person name="Roth S."/>
            <person name="Schroder R."/>
            <person name="Tautz D."/>
            <person name="Zdobnov E.M."/>
            <person name="Muzny D."/>
            <person name="Gibbs R.A."/>
            <person name="Weinstock G.M."/>
            <person name="Attaway T."/>
            <person name="Bell S."/>
            <person name="Buhay C.J."/>
            <person name="Chandrabose M.N."/>
            <person name="Chavez D."/>
            <person name="Clerk-Blankenburg K.P."/>
            <person name="Cree A."/>
            <person name="Dao M."/>
            <person name="Davis C."/>
            <person name="Chacko J."/>
            <person name="Dinh H."/>
            <person name="Dugan-Rocha S."/>
            <person name="Fowler G."/>
            <person name="Garner T.T."/>
            <person name="Garnes J."/>
            <person name="Gnirke A."/>
            <person name="Hawes A."/>
            <person name="Hernandez J."/>
            <person name="Hines S."/>
            <person name="Holder M."/>
            <person name="Hume J."/>
            <person name="Jhangiani S.N."/>
            <person name="Joshi V."/>
            <person name="Khan Z.M."/>
            <person name="Jackson L."/>
            <person name="Kovar C."/>
            <person name="Kowis A."/>
            <person name="Lee S."/>
            <person name="Lewis L.R."/>
            <person name="Margolis J."/>
            <person name="Morgan M."/>
            <person name="Nazareth L.V."/>
            <person name="Nguyen N."/>
            <person name="Okwuonu G."/>
            <person name="Parker D."/>
            <person name="Richards S."/>
            <person name="Ruiz S.J."/>
            <person name="Santibanez J."/>
            <person name="Savard J."/>
            <person name="Scherer S.E."/>
            <person name="Schneider B."/>
            <person name="Sodergren E."/>
            <person name="Tautz D."/>
            <person name="Vattahil S."/>
            <person name="Villasana D."/>
            <person name="White C.S."/>
            <person name="Wright R."/>
            <person name="Park Y."/>
            <person name="Beeman R.W."/>
            <person name="Lord J."/>
            <person name="Oppert B."/>
            <person name="Lorenzen M."/>
            <person name="Brown S."/>
            <person name="Wang L."/>
            <person name="Savard J."/>
            <person name="Tautz D."/>
            <person name="Richards S."/>
            <person name="Weinstock G."/>
            <person name="Gibbs R.A."/>
            <person name="Liu Y."/>
            <person name="Worley K."/>
            <person name="Weinstock G."/>
            <person name="Elsik C.G."/>
            <person name="Reese J.T."/>
            <person name="Elhaik E."/>
            <person name="Landan G."/>
            <person name="Graur D."/>
            <person name="Arensburger P."/>
            <person name="Atkinson P."/>
            <person name="Beeman R.W."/>
            <person name="Beidler J."/>
            <person name="Brown S.J."/>
            <person name="Demuth J.P."/>
            <person name="Drury D.W."/>
            <person name="Du Y.Z."/>
            <person name="Fujiwara H."/>
            <person name="Lorenzen M."/>
            <person name="Maselli V."/>
            <person name="Osanai M."/>
            <person name="Park Y."/>
            <person name="Robertson H.M."/>
            <person name="Tu Z."/>
            <person name="Wang J.J."/>
            <person name="Wang S."/>
            <person name="Richards S."/>
            <person name="Song H."/>
            <person name="Zhang L."/>
            <person name="Sodergren E."/>
            <person name="Werner D."/>
            <person name="Stanke M."/>
            <person name="Morgenstern B."/>
            <person name="Solovyev V."/>
            <person name="Kosarev P."/>
            <person name="Brown G."/>
            <person name="Chen H.C."/>
            <person name="Ermolaeva O."/>
            <person name="Hlavina W."/>
            <person name="Kapustin Y."/>
            <person name="Kiryutin B."/>
            <person name="Kitts P."/>
            <person name="Maglott D."/>
            <person name="Pruitt K."/>
            <person name="Sapojnikov V."/>
            <person name="Souvorov A."/>
            <person name="Mackey A.J."/>
            <person name="Waterhouse R.M."/>
            <person name="Wyder S."/>
            <person name="Zdobnov E.M."/>
            <person name="Zdobnov E.M."/>
            <person name="Wyder S."/>
            <person name="Kriventseva E.V."/>
            <person name="Kadowaki T."/>
            <person name="Bork P."/>
            <person name="Aranda M."/>
            <person name="Bao R."/>
            <person name="Beermann A."/>
            <person name="Berns N."/>
            <person name="Bolognesi R."/>
            <person name="Bonneton F."/>
            <person name="Bopp D."/>
            <person name="Brown S.J."/>
            <person name="Bucher G."/>
            <person name="Butts T."/>
            <person name="Chaumot A."/>
            <person name="Denell R.E."/>
            <person name="Ferrier D.E."/>
            <person name="Friedrich M."/>
            <person name="Gordon C.M."/>
            <person name="Jindra M."/>
            <person name="Klingler M."/>
            <person name="Lan Q."/>
            <person name="Lattorff H.M."/>
            <person name="Laudet V."/>
            <person name="von Levetsow C."/>
            <person name="Liu Z."/>
            <person name="Lutz R."/>
            <person name="Lynch J.A."/>
            <person name="da Fonseca R.N."/>
            <person name="Posnien N."/>
            <person name="Reuter R."/>
            <person name="Roth S."/>
            <person name="Savard J."/>
            <person name="Schinko J.B."/>
            <person name="Schmitt C."/>
            <person name="Schoppmeier M."/>
            <person name="Schroder R."/>
            <person name="Shippy T.D."/>
            <person name="Simonnet F."/>
            <person name="Marques-Souza H."/>
            <person name="Tautz D."/>
            <person name="Tomoyasu Y."/>
            <person name="Trauner J."/>
            <person name="Van der Zee M."/>
            <person name="Vervoort M."/>
            <person name="Wittkopp N."/>
            <person name="Wimmer E.A."/>
            <person name="Yang X."/>
            <person name="Jones A.K."/>
            <person name="Sattelle D.B."/>
            <person name="Ebert P.R."/>
            <person name="Nelson D."/>
            <person name="Scott J.G."/>
            <person name="Beeman R.W."/>
            <person name="Muthukrishnan S."/>
            <person name="Kramer K.J."/>
            <person name="Arakane Y."/>
            <person name="Beeman R.W."/>
            <person name="Zhu Q."/>
            <person name="Hogenkamp D."/>
            <person name="Dixit R."/>
            <person name="Oppert B."/>
            <person name="Jiang H."/>
            <person name="Zou Z."/>
            <person name="Marshall J."/>
            <person name="Elpidina E."/>
            <person name="Vinokurov K."/>
            <person name="Oppert C."/>
            <person name="Zou Z."/>
            <person name="Evans J."/>
            <person name="Lu Z."/>
            <person name="Zhao P."/>
            <person name="Sumathipala N."/>
            <person name="Altincicek B."/>
            <person name="Vilcinskas A."/>
            <person name="Williams M."/>
            <person name="Hultmark D."/>
            <person name="Hetru C."/>
            <person name="Jiang H."/>
            <person name="Grimmelikhuijzen C.J."/>
            <person name="Hauser F."/>
            <person name="Cazzamali G."/>
            <person name="Williamson M."/>
            <person name="Park Y."/>
            <person name="Li B."/>
            <person name="Tanaka Y."/>
            <person name="Predel R."/>
            <person name="Neupert S."/>
            <person name="Schachtner J."/>
            <person name="Verleyen P."/>
            <person name="Raible F."/>
            <person name="Bork P."/>
            <person name="Friedrich M."/>
            <person name="Walden K.K."/>
            <person name="Robertson H.M."/>
            <person name="Angeli S."/>
            <person name="Foret S."/>
            <person name="Bucher G."/>
            <person name="Schuetz S."/>
            <person name="Maleszka R."/>
            <person name="Wimmer E.A."/>
            <person name="Beeman R.W."/>
            <person name="Lorenzen M."/>
            <person name="Tomoyasu Y."/>
            <person name="Miller S.C."/>
            <person name="Grossmann D."/>
            <person name="Bucher G."/>
        </authorList>
    </citation>
    <scope>NUCLEOTIDE SEQUENCE [LARGE SCALE GENOMIC DNA]</scope>
    <source>
        <strain evidence="11 12">Georgia GA2</strain>
    </source>
</reference>
<evidence type="ECO:0000256" key="7">
    <source>
        <dbReference type="ARBA" id="ARBA00023136"/>
    </source>
</evidence>
<dbReference type="AlphaFoldDB" id="D7EKY2"/>
<evidence type="ECO:0000256" key="10">
    <source>
        <dbReference type="RuleBase" id="RU351113"/>
    </source>
</evidence>
<dbReference type="GO" id="GO:0005886">
    <property type="term" value="C:plasma membrane"/>
    <property type="evidence" value="ECO:0000318"/>
    <property type="project" value="GO_Central"/>
</dbReference>
<dbReference type="GO" id="GO:0007165">
    <property type="term" value="P:signal transduction"/>
    <property type="evidence" value="ECO:0007669"/>
    <property type="project" value="UniProtKB-KW"/>
</dbReference>
<evidence type="ECO:0000256" key="6">
    <source>
        <dbReference type="ARBA" id="ARBA00022989"/>
    </source>
</evidence>
<dbReference type="InParanoid" id="D7EKY2"/>
<gene>
    <name evidence="11" type="primary">AUGUSTUS-3.0.2_02381</name>
    <name evidence="11" type="ORF">TcasGA2_TC002381</name>
</gene>
<keyword evidence="6 10" id="KW-1133">Transmembrane helix</keyword>
<dbReference type="GO" id="GO:0005549">
    <property type="term" value="F:odorant binding"/>
    <property type="evidence" value="ECO:0007669"/>
    <property type="project" value="InterPro"/>
</dbReference>
<protein>
    <recommendedName>
        <fullName evidence="10">Odorant receptor</fullName>
    </recommendedName>
</protein>
<feature type="transmembrane region" description="Helical" evidence="10">
    <location>
        <begin position="71"/>
        <end position="89"/>
    </location>
</feature>
<name>D7EKY2_TRICA</name>
<keyword evidence="8 10" id="KW-0675">Receptor</keyword>
<proteinExistence type="inferred from homology"/>
<dbReference type="InterPro" id="IPR004117">
    <property type="entry name" value="7tm6_olfct_rcpt"/>
</dbReference>
<keyword evidence="7 10" id="KW-0472">Membrane</keyword>
<keyword evidence="3 10" id="KW-0716">Sensory transduction</keyword>
<dbReference type="GO" id="GO:0004984">
    <property type="term" value="F:olfactory receptor activity"/>
    <property type="evidence" value="ECO:0000318"/>
    <property type="project" value="GO_Central"/>
</dbReference>
<comment type="subcellular location">
    <subcellularLocation>
        <location evidence="1 10">Cell membrane</location>
        <topology evidence="1 10">Multi-pass membrane protein</topology>
    </subcellularLocation>
</comment>
<dbReference type="PANTHER" id="PTHR21137:SF35">
    <property type="entry name" value="ODORANT RECEPTOR 19A-RELATED"/>
    <property type="match status" value="1"/>
</dbReference>
<dbReference type="GO" id="GO:0050911">
    <property type="term" value="P:detection of chemical stimulus involved in sensory perception of smell"/>
    <property type="evidence" value="ECO:0000318"/>
    <property type="project" value="GO_Central"/>
</dbReference>
<evidence type="ECO:0000256" key="1">
    <source>
        <dbReference type="ARBA" id="ARBA00004651"/>
    </source>
</evidence>
<comment type="caution">
    <text evidence="10">Lacks conserved residue(s) required for the propagation of feature annotation.</text>
</comment>
<dbReference type="PANTHER" id="PTHR21137">
    <property type="entry name" value="ODORANT RECEPTOR"/>
    <property type="match status" value="1"/>
</dbReference>
<evidence type="ECO:0000256" key="9">
    <source>
        <dbReference type="ARBA" id="ARBA00023224"/>
    </source>
</evidence>
<feature type="transmembrane region" description="Helical" evidence="10">
    <location>
        <begin position="258"/>
        <end position="282"/>
    </location>
</feature>
<keyword evidence="5 10" id="KW-0552">Olfaction</keyword>
<feature type="transmembrane region" description="Helical" evidence="10">
    <location>
        <begin position="123"/>
        <end position="143"/>
    </location>
</feature>
<keyword evidence="9 10" id="KW-0807">Transducer</keyword>
<dbReference type="Pfam" id="PF02949">
    <property type="entry name" value="7tm_6"/>
    <property type="match status" value="1"/>
</dbReference>
<dbReference type="HOGENOM" id="CLU_702731_0_0_1"/>
<comment type="similarity">
    <text evidence="10">Belongs to the insect chemoreceptor superfamily. Heteromeric odorant receptor channel (TC 1.A.69) family.</text>
</comment>
<feature type="transmembrane region" description="Helical" evidence="10">
    <location>
        <begin position="37"/>
        <end position="59"/>
    </location>
</feature>
<keyword evidence="4 10" id="KW-0812">Transmembrane</keyword>
<evidence type="ECO:0000313" key="12">
    <source>
        <dbReference type="Proteomes" id="UP000007266"/>
    </source>
</evidence>
<keyword evidence="12" id="KW-1185">Reference proteome</keyword>
<evidence type="ECO:0000256" key="2">
    <source>
        <dbReference type="ARBA" id="ARBA00022475"/>
    </source>
</evidence>
<reference evidence="11 12" key="2">
    <citation type="journal article" date="2010" name="Nucleic Acids Res.">
        <title>BeetleBase in 2010: revisions to provide comprehensive genomic information for Tribolium castaneum.</title>
        <authorList>
            <person name="Kim H.S."/>
            <person name="Murphy T."/>
            <person name="Xia J."/>
            <person name="Caragea D."/>
            <person name="Park Y."/>
            <person name="Beeman R.W."/>
            <person name="Lorenzen M.D."/>
            <person name="Butcher S."/>
            <person name="Manak J.R."/>
            <person name="Brown S.J."/>
        </authorList>
    </citation>
    <scope>NUCLEOTIDE SEQUENCE [LARGE SCALE GENOMIC DNA]</scope>
    <source>
        <strain evidence="11 12">Georgia GA2</strain>
    </source>
</reference>
<evidence type="ECO:0000256" key="4">
    <source>
        <dbReference type="ARBA" id="ARBA00022692"/>
    </source>
</evidence>
<evidence type="ECO:0000256" key="5">
    <source>
        <dbReference type="ARBA" id="ARBA00022725"/>
    </source>
</evidence>
<feature type="transmembrane region" description="Helical" evidence="10">
    <location>
        <begin position="173"/>
        <end position="193"/>
    </location>
</feature>
<organism evidence="11 12">
    <name type="scientific">Tribolium castaneum</name>
    <name type="common">Red flour beetle</name>
    <dbReference type="NCBI Taxonomy" id="7070"/>
    <lineage>
        <taxon>Eukaryota</taxon>
        <taxon>Metazoa</taxon>
        <taxon>Ecdysozoa</taxon>
        <taxon>Arthropoda</taxon>
        <taxon>Hexapoda</taxon>
        <taxon>Insecta</taxon>
        <taxon>Pterygota</taxon>
        <taxon>Neoptera</taxon>
        <taxon>Endopterygota</taxon>
        <taxon>Coleoptera</taxon>
        <taxon>Polyphaga</taxon>
        <taxon>Cucujiformia</taxon>
        <taxon>Tenebrionidae</taxon>
        <taxon>Tenebrionidae incertae sedis</taxon>
        <taxon>Tribolium</taxon>
    </lineage>
</organism>
<sequence length="392" mass="45576">MLFRNTEIRRFQTKAKDPLHFLYASTFGLFRVKLVRLVSIFTLVFHSVISCAFFCEMLYSFDPNLLIEYGPMIFIFGSGVMAIAVFFYIEQNGRLLLRQSVGRLWNFDSSSNLYKKMKLESKYILQVVHFNNFLGVCMVFFHLPAGGQSDKVFYGINLFRRILPQHLNFLKQIYYSTFPILTYMVTVNPYLLLYASSHMKFQVCYVNELLVKMTKDYKDIDYNLLRNEKYQKTVTLGLKNCIHRHAILKFMDKKLNKLIHWPLLILMALSVVAIISLLFIAIVTRQDVHVPSFGATMIFGIVTNSLAVYSGQEVINESMKSLSCAGTSRWTSWNFFNRKMLVIFMTNAQKPFILQSPFFVCEFAFVIKALKFVSSVCGLFFEVARRRDLGEL</sequence>
<evidence type="ECO:0000256" key="8">
    <source>
        <dbReference type="ARBA" id="ARBA00023170"/>
    </source>
</evidence>
<accession>D7EKY2</accession>
<dbReference type="EMBL" id="KQ971615">
    <property type="protein sequence ID" value="EFA11737.2"/>
    <property type="molecule type" value="Genomic_DNA"/>
</dbReference>
<evidence type="ECO:0000313" key="11">
    <source>
        <dbReference type="EMBL" id="EFA11737.2"/>
    </source>
</evidence>
<keyword evidence="2" id="KW-1003">Cell membrane</keyword>
<feature type="transmembrane region" description="Helical" evidence="10">
    <location>
        <begin position="288"/>
        <end position="309"/>
    </location>
</feature>
<evidence type="ECO:0000256" key="3">
    <source>
        <dbReference type="ARBA" id="ARBA00022606"/>
    </source>
</evidence>